<gene>
    <name evidence="2" type="ORF">F53441_679</name>
</gene>
<dbReference type="OrthoDB" id="5105613at2759"/>
<sequence>MKLTQHATAPELRRTRSLYLLKTLKCYDLRRGAAYEVATKAYDSQIGGYAAALLGHSKASVAAGVTKRYIDNLGKDNWSERVRDSEVNERPSQQVKLNANPGKRASIAVKAPQITSKAIEKHNSEDVDDNWTEYEATDDEDTVVKPGDSTSNKPFVAKPLFPPINKPGSSTSSKLAGRAATRYVMNFTSKTGAPPSGQV</sequence>
<evidence type="ECO:0000313" key="2">
    <source>
        <dbReference type="EMBL" id="KAF4457350.1"/>
    </source>
</evidence>
<reference evidence="2" key="1">
    <citation type="submission" date="2020-01" db="EMBL/GenBank/DDBJ databases">
        <title>Identification and distribution of gene clusters putatively required for synthesis of sphingolipid metabolism inhibitors in phylogenetically diverse species of the filamentous fungus Fusarium.</title>
        <authorList>
            <person name="Kim H.-S."/>
            <person name="Busman M."/>
            <person name="Brown D.W."/>
            <person name="Divon H."/>
            <person name="Uhlig S."/>
            <person name="Proctor R.H."/>
        </authorList>
    </citation>
    <scope>NUCLEOTIDE SEQUENCE</scope>
    <source>
        <strain evidence="2">NRRL 53441</strain>
    </source>
</reference>
<protein>
    <submittedName>
        <fullName evidence="2">Uncharacterized protein</fullName>
    </submittedName>
</protein>
<name>A0A8H4P334_9HYPO</name>
<organism evidence="2 3">
    <name type="scientific">Fusarium austroafricanum</name>
    <dbReference type="NCBI Taxonomy" id="2364996"/>
    <lineage>
        <taxon>Eukaryota</taxon>
        <taxon>Fungi</taxon>
        <taxon>Dikarya</taxon>
        <taxon>Ascomycota</taxon>
        <taxon>Pezizomycotina</taxon>
        <taxon>Sordariomycetes</taxon>
        <taxon>Hypocreomycetidae</taxon>
        <taxon>Hypocreales</taxon>
        <taxon>Nectriaceae</taxon>
        <taxon>Fusarium</taxon>
        <taxon>Fusarium concolor species complex</taxon>
    </lineage>
</organism>
<proteinExistence type="predicted"/>
<dbReference type="EMBL" id="JAADJG010000026">
    <property type="protein sequence ID" value="KAF4457350.1"/>
    <property type="molecule type" value="Genomic_DNA"/>
</dbReference>
<dbReference type="AlphaFoldDB" id="A0A8H4P334"/>
<feature type="region of interest" description="Disordered" evidence="1">
    <location>
        <begin position="136"/>
        <end position="176"/>
    </location>
</feature>
<dbReference type="Proteomes" id="UP000605986">
    <property type="component" value="Unassembled WGS sequence"/>
</dbReference>
<evidence type="ECO:0000256" key="1">
    <source>
        <dbReference type="SAM" id="MobiDB-lite"/>
    </source>
</evidence>
<accession>A0A8H4P334</accession>
<keyword evidence="3" id="KW-1185">Reference proteome</keyword>
<evidence type="ECO:0000313" key="3">
    <source>
        <dbReference type="Proteomes" id="UP000605986"/>
    </source>
</evidence>
<comment type="caution">
    <text evidence="2">The sequence shown here is derived from an EMBL/GenBank/DDBJ whole genome shotgun (WGS) entry which is preliminary data.</text>
</comment>